<organism evidence="2">
    <name type="scientific">mine drainage metagenome</name>
    <dbReference type="NCBI Taxonomy" id="410659"/>
    <lineage>
        <taxon>unclassified sequences</taxon>
        <taxon>metagenomes</taxon>
        <taxon>ecological metagenomes</taxon>
    </lineage>
</organism>
<proteinExistence type="predicted"/>
<reference evidence="2" key="1">
    <citation type="submission" date="2016-10" db="EMBL/GenBank/DDBJ databases">
        <title>Sequence of Gallionella enrichment culture.</title>
        <authorList>
            <person name="Poehlein A."/>
            <person name="Muehling M."/>
            <person name="Daniel R."/>
        </authorList>
    </citation>
    <scope>NUCLEOTIDE SEQUENCE</scope>
</reference>
<dbReference type="AlphaFoldDB" id="A0A1J5S732"/>
<feature type="coiled-coil region" evidence="1">
    <location>
        <begin position="151"/>
        <end position="196"/>
    </location>
</feature>
<name>A0A1J5S732_9ZZZZ</name>
<comment type="caution">
    <text evidence="2">The sequence shown here is derived from an EMBL/GenBank/DDBJ whole genome shotgun (WGS) entry which is preliminary data.</text>
</comment>
<keyword evidence="1" id="KW-0175">Coiled coil</keyword>
<evidence type="ECO:0000256" key="1">
    <source>
        <dbReference type="SAM" id="Coils"/>
    </source>
</evidence>
<accession>A0A1J5S732</accession>
<sequence>MKTSIVLRRIRAVSLATLALAAIAPCHAIGGVGDVVIIAADQMDGVKWTREKTEWEEVQTLLRQELEQTKLLVERMGNPGAPASVVAGDVARVTEPAEAAVALQSRQESMRQGLKDFAVGADKTAPFSKVNTVDSSYQVLGDQYSRNSARFASLAREEGLLERRMQALENQGLVAKKEMETQKRLLERLKRATTQTEIDAVDAAIAASQQRLEVTRQMSEQARGDSESLGARLRIETERKREADLEWADTFVEKLRARALTSLHAQQGENH</sequence>
<dbReference type="EMBL" id="MLJW01000058">
    <property type="protein sequence ID" value="OIR04297.1"/>
    <property type="molecule type" value="Genomic_DNA"/>
</dbReference>
<evidence type="ECO:0000313" key="2">
    <source>
        <dbReference type="EMBL" id="OIR04297.1"/>
    </source>
</evidence>
<gene>
    <name evidence="2" type="ORF">GALL_134970</name>
</gene>
<protein>
    <submittedName>
        <fullName evidence="2">Uncharacterized protein</fullName>
    </submittedName>
</protein>